<dbReference type="EMBL" id="MF459646">
    <property type="protein sequence ID" value="ASU03583.1"/>
    <property type="molecule type" value="Genomic_DNA"/>
</dbReference>
<sequence>MTTSNNNNSYNNTADRDFMNSNNSGYARIAGFGGVALAAGLGIYGGKDVASVVIGAGVGGAYAYLVGGMADGIAPFAGKGGRICLATLVAAGGFALTADMIRMCEQLTTDVAGNEGVAADPLF</sequence>
<accession>A0A223LI85</accession>
<evidence type="ECO:0000313" key="3">
    <source>
        <dbReference type="Proteomes" id="UP000225553"/>
    </source>
</evidence>
<name>A0A223LI85_9CAUD</name>
<keyword evidence="3" id="KW-1185">Reference proteome</keyword>
<organism evidence="2 3">
    <name type="scientific">Erwinia phage vB_EamM_RisingSun</name>
    <dbReference type="NCBI Taxonomy" id="2026080"/>
    <lineage>
        <taxon>Viruses</taxon>
        <taxon>Duplodnaviria</taxon>
        <taxon>Heunggongvirae</taxon>
        <taxon>Uroviricota</taxon>
        <taxon>Caudoviricetes</taxon>
        <taxon>Chimalliviridae</taxon>
        <taxon>Risingsunvirus</taxon>
        <taxon>Risingsunvirus risingsun</taxon>
    </lineage>
</organism>
<evidence type="ECO:0000313" key="2">
    <source>
        <dbReference type="EMBL" id="ASU03583.1"/>
    </source>
</evidence>
<keyword evidence="1" id="KW-0472">Membrane</keyword>
<proteinExistence type="predicted"/>
<keyword evidence="1" id="KW-0812">Transmembrane</keyword>
<feature type="transmembrane region" description="Helical" evidence="1">
    <location>
        <begin position="52"/>
        <end position="74"/>
    </location>
</feature>
<reference evidence="3" key="1">
    <citation type="submission" date="2017-07" db="EMBL/GenBank/DDBJ databases">
        <authorList>
            <person name="Putnam M.J."/>
            <person name="Sharma R."/>
            <person name="Kruger J.L."/>
            <person name="Berg J.A."/>
            <person name="Payne A.M."/>
            <person name="Fajardo C.P."/>
            <person name="Breakwell D.P."/>
            <person name="Hope S."/>
            <person name="Grose J.H."/>
        </authorList>
    </citation>
    <scope>NUCLEOTIDE SEQUENCE [LARGE SCALE GENOMIC DNA]</scope>
</reference>
<feature type="transmembrane region" description="Helical" evidence="1">
    <location>
        <begin position="80"/>
        <end position="98"/>
    </location>
</feature>
<gene>
    <name evidence="2" type="ORF">RISINGSUN_87</name>
</gene>
<dbReference type="Proteomes" id="UP000225553">
    <property type="component" value="Segment"/>
</dbReference>
<evidence type="ECO:0000256" key="1">
    <source>
        <dbReference type="SAM" id="Phobius"/>
    </source>
</evidence>
<protein>
    <submittedName>
        <fullName evidence="2">Uncharacterized protein</fullName>
    </submittedName>
</protein>
<feature type="transmembrane region" description="Helical" evidence="1">
    <location>
        <begin position="25"/>
        <end position="45"/>
    </location>
</feature>
<keyword evidence="1" id="KW-1133">Transmembrane helix</keyword>